<dbReference type="EMBL" id="WIWT01000060">
    <property type="protein sequence ID" value="KAF3206105.1"/>
    <property type="molecule type" value="Genomic_DNA"/>
</dbReference>
<dbReference type="OrthoDB" id="2426273at2759"/>
<dbReference type="EMBL" id="WIPF01000065">
    <property type="protein sequence ID" value="KAF3215969.1"/>
    <property type="molecule type" value="Genomic_DNA"/>
</dbReference>
<dbReference type="Proteomes" id="UP000614610">
    <property type="component" value="Unassembled WGS sequence"/>
</dbReference>
<dbReference type="Proteomes" id="UP000483672">
    <property type="component" value="Unassembled WGS sequence"/>
</dbReference>
<evidence type="ECO:0000313" key="3">
    <source>
        <dbReference type="EMBL" id="KAF3206556.1"/>
    </source>
</evidence>
<dbReference type="PANTHER" id="PTHR39596:SF3">
    <property type="entry name" value="HETEROKARYON INCOMPATIBILITY DOMAIN-CONTAINING PROTEIN"/>
    <property type="match status" value="1"/>
</dbReference>
<gene>
    <name evidence="3" type="ORF">TWF106_000645</name>
    <name evidence="4" type="ORF">TWF191_009134</name>
    <name evidence="2" type="ORF">TWF679_009059</name>
</gene>
<accession>A0A6G1M3Z7</accession>
<organism evidence="3 5">
    <name type="scientific">Orbilia oligospora</name>
    <name type="common">Nematode-trapping fungus</name>
    <name type="synonym">Arthrobotrys oligospora</name>
    <dbReference type="NCBI Taxonomy" id="2813651"/>
    <lineage>
        <taxon>Eukaryota</taxon>
        <taxon>Fungi</taxon>
        <taxon>Dikarya</taxon>
        <taxon>Ascomycota</taxon>
        <taxon>Pezizomycotina</taxon>
        <taxon>Orbiliomycetes</taxon>
        <taxon>Orbiliales</taxon>
        <taxon>Orbiliaceae</taxon>
        <taxon>Orbilia</taxon>
    </lineage>
</organism>
<dbReference type="InterPro" id="IPR010730">
    <property type="entry name" value="HET"/>
</dbReference>
<evidence type="ECO:0000313" key="4">
    <source>
        <dbReference type="EMBL" id="KAF3215969.1"/>
    </source>
</evidence>
<comment type="caution">
    <text evidence="3">The sequence shown here is derived from an EMBL/GenBank/DDBJ whole genome shotgun (WGS) entry which is preliminary data.</text>
</comment>
<proteinExistence type="predicted"/>
<dbReference type="Proteomes" id="UP000472727">
    <property type="component" value="Unassembled WGS sequence"/>
</dbReference>
<reference evidence="5 6" key="1">
    <citation type="submission" date="2019-06" db="EMBL/GenBank/DDBJ databases">
        <authorList>
            <person name="Palmer J.M."/>
        </authorList>
    </citation>
    <scope>NUCLEOTIDE SEQUENCE [LARGE SCALE GENOMIC DNA]</scope>
    <source>
        <strain evidence="3 5">TWF106</strain>
        <strain evidence="4 6">TWF191</strain>
        <strain evidence="2">TWF679</strain>
    </source>
</reference>
<evidence type="ECO:0000313" key="5">
    <source>
        <dbReference type="Proteomes" id="UP000472727"/>
    </source>
</evidence>
<dbReference type="Pfam" id="PF06985">
    <property type="entry name" value="HET"/>
    <property type="match status" value="1"/>
</dbReference>
<evidence type="ECO:0000313" key="2">
    <source>
        <dbReference type="EMBL" id="KAF3206105.1"/>
    </source>
</evidence>
<feature type="domain" description="Heterokaryon incompatibility" evidence="1">
    <location>
        <begin position="349"/>
        <end position="459"/>
    </location>
</feature>
<name>A0A6G1M3Z7_ORBOL</name>
<dbReference type="AlphaFoldDB" id="A0A6G1M3Z7"/>
<evidence type="ECO:0000259" key="1">
    <source>
        <dbReference type="Pfam" id="PF06985"/>
    </source>
</evidence>
<protein>
    <recommendedName>
        <fullName evidence="1">Heterokaryon incompatibility domain-containing protein</fullName>
    </recommendedName>
</protein>
<sequence length="829" mass="93580">MEHLLLIDTTLFPPFTFPLIGEQWDGGSFDEYPQRRQFDTTTQKFYAEDVETTPDAPYAFYQTWLYLGLVSDAFLCEDPNEVFLRHDDETGGLVLTTERLGEVVNHWKATLDSMDLPGKVAELIRSIKAIRKVHNQLMEVNVPNATDLIWAREITPVGGTVKFAIALLCDALGYSISSMCGPDLDPQIEKYNSKWSREGEIPYPSYPYFRWIIGNVLDEAMDRSLLCPVEKAQLANSSPAFLCYLLSLPETNRYEGQHGDCTSTHCVGNNIDEETYVTKHVDESCDCEHDGPDVEDVKKCLRDGNIPSLTISIVDGEYQGMKVKPQKVEQASIWRFHQGKSGLAKSLDYVALSHVWSDGLGNPRANTLPRCQLKRLAYYTNYTIKDGRARGLKGNFEKAFSKKHSFAKRAGTVWEQSGDFECALWTDTLCVPLEPEYRKLAIKTMNQVYRQARYIMVLDASIARHDFATDEELMGRIVLSTWMRRVWTLQEAIIGMEKLAICSKDQVVNHTDAVERLRVVVNQGDRSLVNGVLESVAILGDDGFAGLNGAVSIMEFNYKRSKALEDGQTSMEEKLEREQFVLFMEHLWALVGRRATTKEEDRVLVACNIMYKDVGKVLKGKGHTGRMIGLLDQLEEVPAGTIFRTGERVPIDGYRWACHNFKLGAWGRFDFGNPGRVTPQGLLVKFAGFILPEKPTQPDFPLMVQSAAGDEFMLITCSYPDNTGTALTPEDWSEVIQRTPNNLAILKSEDGTFIHSMLLRDGGMVPCEQKRAILVSITEERDETIYCRYESFVWMSKAPGPEYEPLLHATYPTVVTNDPRPASQQWCVA</sequence>
<dbReference type="EMBL" id="WIWS01000107">
    <property type="protein sequence ID" value="KAF3206556.1"/>
    <property type="molecule type" value="Genomic_DNA"/>
</dbReference>
<dbReference type="PANTHER" id="PTHR39596">
    <property type="match status" value="1"/>
</dbReference>
<evidence type="ECO:0000313" key="6">
    <source>
        <dbReference type="Proteomes" id="UP000483672"/>
    </source>
</evidence>